<dbReference type="HOGENOM" id="CLU_1255797_0_0_1"/>
<sequence>MTAFLSRPNSLLARALWSVWRSTPRLFRMLLYKLMTRLGEALYGRKSASRYRLPFGLYAKYGRNVTKTEALANVYVESHTMIPVPRVLNLLEDNKGVFILSPHLPGEPFLDTFRRRTLSAADIARNEDTLRDWFAQLRALLSSRSMRVRVWRWPLQELPGPFSVRLTLRATSTNTCTKVHPWKNGTVCTPSPYRRTPDSIKYTSPTAILRPPISSFPIIA</sequence>
<dbReference type="OrthoDB" id="5404599at2759"/>
<accession>A0A067MU00</accession>
<organism evidence="1 2">
    <name type="scientific">Botryobasidium botryosum (strain FD-172 SS1)</name>
    <dbReference type="NCBI Taxonomy" id="930990"/>
    <lineage>
        <taxon>Eukaryota</taxon>
        <taxon>Fungi</taxon>
        <taxon>Dikarya</taxon>
        <taxon>Basidiomycota</taxon>
        <taxon>Agaricomycotina</taxon>
        <taxon>Agaricomycetes</taxon>
        <taxon>Cantharellales</taxon>
        <taxon>Botryobasidiaceae</taxon>
        <taxon>Botryobasidium</taxon>
    </lineage>
</organism>
<proteinExistence type="predicted"/>
<keyword evidence="2" id="KW-1185">Reference proteome</keyword>
<dbReference type="STRING" id="930990.A0A067MU00"/>
<gene>
    <name evidence="1" type="ORF">BOTBODRAFT_301035</name>
</gene>
<name>A0A067MU00_BOTB1</name>
<reference evidence="2" key="1">
    <citation type="journal article" date="2014" name="Proc. Natl. Acad. Sci. U.S.A.">
        <title>Extensive sampling of basidiomycete genomes demonstrates inadequacy of the white-rot/brown-rot paradigm for wood decay fungi.</title>
        <authorList>
            <person name="Riley R."/>
            <person name="Salamov A.A."/>
            <person name="Brown D.W."/>
            <person name="Nagy L.G."/>
            <person name="Floudas D."/>
            <person name="Held B.W."/>
            <person name="Levasseur A."/>
            <person name="Lombard V."/>
            <person name="Morin E."/>
            <person name="Otillar R."/>
            <person name="Lindquist E.A."/>
            <person name="Sun H."/>
            <person name="LaButti K.M."/>
            <person name="Schmutz J."/>
            <person name="Jabbour D."/>
            <person name="Luo H."/>
            <person name="Baker S.E."/>
            <person name="Pisabarro A.G."/>
            <person name="Walton J.D."/>
            <person name="Blanchette R.A."/>
            <person name="Henrissat B."/>
            <person name="Martin F."/>
            <person name="Cullen D."/>
            <person name="Hibbett D.S."/>
            <person name="Grigoriev I.V."/>
        </authorList>
    </citation>
    <scope>NUCLEOTIDE SEQUENCE [LARGE SCALE GENOMIC DNA]</scope>
    <source>
        <strain evidence="2">FD-172 SS1</strain>
    </source>
</reference>
<dbReference type="InParanoid" id="A0A067MU00"/>
<dbReference type="AlphaFoldDB" id="A0A067MU00"/>
<dbReference type="Proteomes" id="UP000027195">
    <property type="component" value="Unassembled WGS sequence"/>
</dbReference>
<dbReference type="EMBL" id="KL198034">
    <property type="protein sequence ID" value="KDQ15051.1"/>
    <property type="molecule type" value="Genomic_DNA"/>
</dbReference>
<evidence type="ECO:0000313" key="1">
    <source>
        <dbReference type="EMBL" id="KDQ15051.1"/>
    </source>
</evidence>
<protein>
    <submittedName>
        <fullName evidence="1">Uncharacterized protein</fullName>
    </submittedName>
</protein>
<evidence type="ECO:0000313" key="2">
    <source>
        <dbReference type="Proteomes" id="UP000027195"/>
    </source>
</evidence>